<name>A0ABQ9DZN6_TEGGR</name>
<feature type="transmembrane region" description="Helical" evidence="1">
    <location>
        <begin position="84"/>
        <end position="103"/>
    </location>
</feature>
<dbReference type="EMBL" id="JARBDR010000921">
    <property type="protein sequence ID" value="KAJ8298714.1"/>
    <property type="molecule type" value="Genomic_DNA"/>
</dbReference>
<proteinExistence type="predicted"/>
<keyword evidence="1" id="KW-1133">Transmembrane helix</keyword>
<evidence type="ECO:0000256" key="1">
    <source>
        <dbReference type="SAM" id="Phobius"/>
    </source>
</evidence>
<keyword evidence="1" id="KW-0812">Transmembrane</keyword>
<feature type="non-terminal residue" evidence="2">
    <location>
        <position position="208"/>
    </location>
</feature>
<feature type="transmembrane region" description="Helical" evidence="1">
    <location>
        <begin position="158"/>
        <end position="180"/>
    </location>
</feature>
<protein>
    <submittedName>
        <fullName evidence="2">Uncharacterized protein</fullName>
    </submittedName>
</protein>
<evidence type="ECO:0000313" key="3">
    <source>
        <dbReference type="Proteomes" id="UP001217089"/>
    </source>
</evidence>
<keyword evidence="3" id="KW-1185">Reference proteome</keyword>
<gene>
    <name evidence="2" type="ORF">KUTeg_022774</name>
</gene>
<feature type="transmembrane region" description="Helical" evidence="1">
    <location>
        <begin position="53"/>
        <end position="78"/>
    </location>
</feature>
<comment type="caution">
    <text evidence="2">The sequence shown here is derived from an EMBL/GenBank/DDBJ whole genome shotgun (WGS) entry which is preliminary data.</text>
</comment>
<accession>A0ABQ9DZN6</accession>
<organism evidence="2 3">
    <name type="scientific">Tegillarca granosa</name>
    <name type="common">Malaysian cockle</name>
    <name type="synonym">Anadara granosa</name>
    <dbReference type="NCBI Taxonomy" id="220873"/>
    <lineage>
        <taxon>Eukaryota</taxon>
        <taxon>Metazoa</taxon>
        <taxon>Spiralia</taxon>
        <taxon>Lophotrochozoa</taxon>
        <taxon>Mollusca</taxon>
        <taxon>Bivalvia</taxon>
        <taxon>Autobranchia</taxon>
        <taxon>Pteriomorphia</taxon>
        <taxon>Arcoida</taxon>
        <taxon>Arcoidea</taxon>
        <taxon>Arcidae</taxon>
        <taxon>Tegillarca</taxon>
    </lineage>
</organism>
<feature type="transmembrane region" description="Helical" evidence="1">
    <location>
        <begin position="20"/>
        <end position="41"/>
    </location>
</feature>
<evidence type="ECO:0000313" key="2">
    <source>
        <dbReference type="EMBL" id="KAJ8298714.1"/>
    </source>
</evidence>
<keyword evidence="1" id="KW-0472">Membrane</keyword>
<reference evidence="2 3" key="1">
    <citation type="submission" date="2022-12" db="EMBL/GenBank/DDBJ databases">
        <title>Chromosome-level genome of Tegillarca granosa.</title>
        <authorList>
            <person name="Kim J."/>
        </authorList>
    </citation>
    <scope>NUCLEOTIDE SEQUENCE [LARGE SCALE GENOMIC DNA]</scope>
    <source>
        <strain evidence="2">Teg-2019</strain>
        <tissue evidence="2">Adductor muscle</tissue>
    </source>
</reference>
<sequence>MEAKTVQNSQFHLKIFFDFIYNFFEFIYIFLSQVLETVSLYKALNKRMHTNGIFLLFYKFLKTCNHAGSYEFIILHFYAKSNSFFFLNVDIVILVTFFDLKLFKRLWGYTLTLLFKINNNFHYKFLKETVLSQIFPKVLNYSTDQIFVNKKLFIFHPAVLYIWIIWFYLGLRTFIFVHVICNDRFFIPSQNIQKWKCFPRKKLENTDV</sequence>
<dbReference type="Proteomes" id="UP001217089">
    <property type="component" value="Unassembled WGS sequence"/>
</dbReference>